<reference evidence="1 2" key="1">
    <citation type="journal article" date="2014" name="Genome Biol. Evol.">
        <title>The genome of the myxosporean Thelohanellus kitauei shows adaptations to nutrient acquisition within its fish host.</title>
        <authorList>
            <person name="Yang Y."/>
            <person name="Xiong J."/>
            <person name="Zhou Z."/>
            <person name="Huo F."/>
            <person name="Miao W."/>
            <person name="Ran C."/>
            <person name="Liu Y."/>
            <person name="Zhang J."/>
            <person name="Feng J."/>
            <person name="Wang M."/>
            <person name="Wang M."/>
            <person name="Wang L."/>
            <person name="Yao B."/>
        </authorList>
    </citation>
    <scope>NUCLEOTIDE SEQUENCE [LARGE SCALE GENOMIC DNA]</scope>
    <source>
        <strain evidence="1">Wuqing</strain>
    </source>
</reference>
<evidence type="ECO:0000313" key="2">
    <source>
        <dbReference type="Proteomes" id="UP000031668"/>
    </source>
</evidence>
<gene>
    <name evidence="1" type="ORF">RF11_03561</name>
</gene>
<comment type="caution">
    <text evidence="1">The sequence shown here is derived from an EMBL/GenBank/DDBJ whole genome shotgun (WGS) entry which is preliminary data.</text>
</comment>
<proteinExistence type="predicted"/>
<protein>
    <submittedName>
        <fullName evidence="1">Uncharacterized protein</fullName>
    </submittedName>
</protein>
<accession>A0A0C2MTG8</accession>
<dbReference type="Proteomes" id="UP000031668">
    <property type="component" value="Unassembled WGS sequence"/>
</dbReference>
<dbReference type="AlphaFoldDB" id="A0A0C2MTG8"/>
<keyword evidence="2" id="KW-1185">Reference proteome</keyword>
<sequence length="112" mass="12871">MPVDAIINHPNWYENFGIMDFDIAGQQTDEPALNNDDSFILVRNQDHIQVLPAASLKNIDQNLSPNATYDVLTPQLVEYLLNDCANSLSSYDFKLLHEIWKSYQLYQCQQGH</sequence>
<evidence type="ECO:0000313" key="1">
    <source>
        <dbReference type="EMBL" id="KII65012.1"/>
    </source>
</evidence>
<organism evidence="1 2">
    <name type="scientific">Thelohanellus kitauei</name>
    <name type="common">Myxosporean</name>
    <dbReference type="NCBI Taxonomy" id="669202"/>
    <lineage>
        <taxon>Eukaryota</taxon>
        <taxon>Metazoa</taxon>
        <taxon>Cnidaria</taxon>
        <taxon>Myxozoa</taxon>
        <taxon>Myxosporea</taxon>
        <taxon>Bivalvulida</taxon>
        <taxon>Platysporina</taxon>
        <taxon>Myxobolidae</taxon>
        <taxon>Thelohanellus</taxon>
    </lineage>
</organism>
<dbReference type="EMBL" id="JWZT01004039">
    <property type="protein sequence ID" value="KII65012.1"/>
    <property type="molecule type" value="Genomic_DNA"/>
</dbReference>
<name>A0A0C2MTG8_THEKT</name>